<evidence type="ECO:0000259" key="2">
    <source>
        <dbReference type="PROSITE" id="PS50164"/>
    </source>
</evidence>
<dbReference type="CDD" id="cd10449">
    <property type="entry name" value="GIY-YIG_SLX1_like"/>
    <property type="match status" value="1"/>
</dbReference>
<evidence type="ECO:0000313" key="3">
    <source>
        <dbReference type="EMBL" id="KKT57671.1"/>
    </source>
</evidence>
<sequence>MASIKIMFYVYVLKSLKNGRNYVGFTEDLKQRVSEHNSGKGGGYSSKNRPFKLIYYEAYLDKKDATTGEKFYKTGYGREVLKGKLKNYLME</sequence>
<dbReference type="InterPro" id="IPR000305">
    <property type="entry name" value="GIY-YIG_endonuc"/>
</dbReference>
<comment type="caution">
    <text evidence="3">The sequence shown here is derived from an EMBL/GenBank/DDBJ whole genome shotgun (WGS) entry which is preliminary data.</text>
</comment>
<dbReference type="Proteomes" id="UP000033977">
    <property type="component" value="Unassembled WGS sequence"/>
</dbReference>
<evidence type="ECO:0000313" key="4">
    <source>
        <dbReference type="Proteomes" id="UP000033977"/>
    </source>
</evidence>
<reference evidence="3 4" key="1">
    <citation type="journal article" date="2015" name="Nature">
        <title>rRNA introns, odd ribosomes, and small enigmatic genomes across a large radiation of phyla.</title>
        <authorList>
            <person name="Brown C.T."/>
            <person name="Hug L.A."/>
            <person name="Thomas B.C."/>
            <person name="Sharon I."/>
            <person name="Castelle C.J."/>
            <person name="Singh A."/>
            <person name="Wilkins M.J."/>
            <person name="Williams K.H."/>
            <person name="Banfield J.F."/>
        </authorList>
    </citation>
    <scope>NUCLEOTIDE SEQUENCE [LARGE SCALE GENOMIC DNA]</scope>
</reference>
<dbReference type="Gene3D" id="3.40.1440.10">
    <property type="entry name" value="GIY-YIG endonuclease"/>
    <property type="match status" value="1"/>
</dbReference>
<dbReference type="PANTHER" id="PTHR34477">
    <property type="entry name" value="UPF0213 PROTEIN YHBQ"/>
    <property type="match status" value="1"/>
</dbReference>
<protein>
    <submittedName>
        <fullName evidence="3">GIY-YIG nuclease superfamily protein</fullName>
    </submittedName>
</protein>
<feature type="domain" description="GIY-YIG" evidence="2">
    <location>
        <begin position="6"/>
        <end position="82"/>
    </location>
</feature>
<accession>A0A0G1IE68</accession>
<comment type="similarity">
    <text evidence="1">Belongs to the UPF0213 family.</text>
</comment>
<evidence type="ECO:0000256" key="1">
    <source>
        <dbReference type="ARBA" id="ARBA00007435"/>
    </source>
</evidence>
<proteinExistence type="inferred from homology"/>
<dbReference type="InterPro" id="IPR035901">
    <property type="entry name" value="GIY-YIG_endonuc_sf"/>
</dbReference>
<dbReference type="PROSITE" id="PS50164">
    <property type="entry name" value="GIY_YIG"/>
    <property type="match status" value="1"/>
</dbReference>
<gene>
    <name evidence="3" type="ORF">UW49_C0002G0067</name>
</gene>
<dbReference type="AlphaFoldDB" id="A0A0G1IE68"/>
<name>A0A0G1IE68_9BACT</name>
<dbReference type="PANTHER" id="PTHR34477:SF1">
    <property type="entry name" value="UPF0213 PROTEIN YHBQ"/>
    <property type="match status" value="1"/>
</dbReference>
<organism evidence="3 4">
    <name type="scientific">Candidatus Giovannonibacteria bacterium GW2011_GWB1_44_23</name>
    <dbReference type="NCBI Taxonomy" id="1618652"/>
    <lineage>
        <taxon>Bacteria</taxon>
        <taxon>Candidatus Giovannoniibacteriota</taxon>
    </lineage>
</organism>
<dbReference type="SUPFAM" id="SSF82771">
    <property type="entry name" value="GIY-YIG endonuclease"/>
    <property type="match status" value="1"/>
</dbReference>
<dbReference type="InterPro" id="IPR050190">
    <property type="entry name" value="UPF0213_domain"/>
</dbReference>
<dbReference type="EMBL" id="LCIN01000002">
    <property type="protein sequence ID" value="KKT57671.1"/>
    <property type="molecule type" value="Genomic_DNA"/>
</dbReference>
<dbReference type="Pfam" id="PF01541">
    <property type="entry name" value="GIY-YIG"/>
    <property type="match status" value="1"/>
</dbReference>